<dbReference type="SMART" id="SM00382">
    <property type="entry name" value="AAA"/>
    <property type="match status" value="1"/>
</dbReference>
<organism evidence="8 9">
    <name type="scientific">Microvirgula aerodenitrificans</name>
    <dbReference type="NCBI Taxonomy" id="57480"/>
    <lineage>
        <taxon>Bacteria</taxon>
        <taxon>Pseudomonadati</taxon>
        <taxon>Pseudomonadota</taxon>
        <taxon>Betaproteobacteria</taxon>
        <taxon>Neisseriales</taxon>
        <taxon>Aquaspirillaceae</taxon>
        <taxon>Microvirgula</taxon>
    </lineage>
</organism>
<dbReference type="AlphaFoldDB" id="A0A2S0PBV3"/>
<keyword evidence="3" id="KW-0805">Transcription regulation</keyword>
<dbReference type="EMBL" id="CP028519">
    <property type="protein sequence ID" value="AVY94803.1"/>
    <property type="molecule type" value="Genomic_DNA"/>
</dbReference>
<dbReference type="Gene3D" id="1.10.8.60">
    <property type="match status" value="1"/>
</dbReference>
<dbReference type="InterPro" id="IPR025662">
    <property type="entry name" value="Sigma_54_int_dom_ATP-bd_1"/>
</dbReference>
<dbReference type="InterPro" id="IPR009057">
    <property type="entry name" value="Homeodomain-like_sf"/>
</dbReference>
<dbReference type="PROSITE" id="PS50045">
    <property type="entry name" value="SIGMA54_INTERACT_4"/>
    <property type="match status" value="1"/>
</dbReference>
<dbReference type="Pfam" id="PF25601">
    <property type="entry name" value="AAA_lid_14"/>
    <property type="match status" value="1"/>
</dbReference>
<dbReference type="InterPro" id="IPR025944">
    <property type="entry name" value="Sigma_54_int_dom_CS"/>
</dbReference>
<evidence type="ECO:0000256" key="2">
    <source>
        <dbReference type="ARBA" id="ARBA00022840"/>
    </source>
</evidence>
<keyword evidence="1" id="KW-0547">Nucleotide-binding</keyword>
<keyword evidence="2" id="KW-0067">ATP-binding</keyword>
<dbReference type="GO" id="GO:0043565">
    <property type="term" value="F:sequence-specific DNA binding"/>
    <property type="evidence" value="ECO:0007669"/>
    <property type="project" value="InterPro"/>
</dbReference>
<evidence type="ECO:0000313" key="8">
    <source>
        <dbReference type="EMBL" id="AVY94803.1"/>
    </source>
</evidence>
<dbReference type="PANTHER" id="PTHR32071:SF21">
    <property type="entry name" value="TRANSCRIPTIONAL REGULATORY PROTEIN FLGR"/>
    <property type="match status" value="1"/>
</dbReference>
<gene>
    <name evidence="8" type="ORF">DAI18_12715</name>
</gene>
<protein>
    <submittedName>
        <fullName evidence="8">Fis family transcriptional regulator</fullName>
    </submittedName>
</protein>
<evidence type="ECO:0000256" key="6">
    <source>
        <dbReference type="SAM" id="MobiDB-lite"/>
    </source>
</evidence>
<dbReference type="Proteomes" id="UP000244173">
    <property type="component" value="Chromosome"/>
</dbReference>
<feature type="region of interest" description="Disordered" evidence="6">
    <location>
        <begin position="1"/>
        <end position="24"/>
    </location>
</feature>
<dbReference type="Pfam" id="PF00158">
    <property type="entry name" value="Sigma54_activat"/>
    <property type="match status" value="1"/>
</dbReference>
<dbReference type="InterPro" id="IPR002197">
    <property type="entry name" value="HTH_Fis"/>
</dbReference>
<dbReference type="SUPFAM" id="SSF46689">
    <property type="entry name" value="Homeodomain-like"/>
    <property type="match status" value="1"/>
</dbReference>
<dbReference type="STRING" id="1122240.GCA_000620105_01779"/>
<dbReference type="InterPro" id="IPR058031">
    <property type="entry name" value="AAA_lid_NorR"/>
</dbReference>
<dbReference type="InterPro" id="IPR025943">
    <property type="entry name" value="Sigma_54_int_dom_ATP-bd_2"/>
</dbReference>
<dbReference type="SUPFAM" id="SSF52540">
    <property type="entry name" value="P-loop containing nucleoside triphosphate hydrolases"/>
    <property type="match status" value="1"/>
</dbReference>
<dbReference type="PANTHER" id="PTHR32071">
    <property type="entry name" value="TRANSCRIPTIONAL REGULATORY PROTEIN"/>
    <property type="match status" value="1"/>
</dbReference>
<evidence type="ECO:0000256" key="1">
    <source>
        <dbReference type="ARBA" id="ARBA00022741"/>
    </source>
</evidence>
<dbReference type="KEGG" id="maer:DAI18_12715"/>
<dbReference type="OrthoDB" id="3516932at2"/>
<sequence>MISREPAVNFDRVRSDSDTRPAQTDTLITLPDSPVRATSIRATAQVFEDPKSVALLSRLRQIAPSEANVLLTGETGTGKELIARHVHALSRRWHGPFIAVNCGAFAESLVESELFGHEKGAFTGAFSARPGWFEAAAGGTLFLDEIGDLPLKLQVKLLRVLQEREVVRLGSRKPVPIDVRIIAATHVRLEEAVAAGKFREDLFYRLGVVVLGLPALRDRPGDILPLAQHFLAVYRQRLGQGNVPLHPDAERKLLRHPWPGNIRELENAIHHALLVSESHQIRAEDLQLSSLSLPDAATGPADSAPQPAEDTLRQVLLTLFERPPADLFDRIEDTVLRTAYEHCRRNQVHTARLLGISRNAIRSRLIRIGVIDARR</sequence>
<keyword evidence="4" id="KW-0238">DNA-binding</keyword>
<evidence type="ECO:0000256" key="3">
    <source>
        <dbReference type="ARBA" id="ARBA00023015"/>
    </source>
</evidence>
<dbReference type="CDD" id="cd00009">
    <property type="entry name" value="AAA"/>
    <property type="match status" value="1"/>
</dbReference>
<dbReference type="FunFam" id="3.40.50.300:FF:000006">
    <property type="entry name" value="DNA-binding transcriptional regulator NtrC"/>
    <property type="match status" value="1"/>
</dbReference>
<keyword evidence="9" id="KW-1185">Reference proteome</keyword>
<proteinExistence type="predicted"/>
<accession>A0A2S0PBV3</accession>
<feature type="domain" description="Sigma-54 factor interaction" evidence="7">
    <location>
        <begin position="45"/>
        <end position="274"/>
    </location>
</feature>
<keyword evidence="5" id="KW-0804">Transcription</keyword>
<dbReference type="PROSITE" id="PS00688">
    <property type="entry name" value="SIGMA54_INTERACT_3"/>
    <property type="match status" value="1"/>
</dbReference>
<name>A0A2S0PBV3_9NEIS</name>
<evidence type="ECO:0000256" key="5">
    <source>
        <dbReference type="ARBA" id="ARBA00023163"/>
    </source>
</evidence>
<reference evidence="8 9" key="1">
    <citation type="submission" date="2018-04" db="EMBL/GenBank/DDBJ databases">
        <title>Denitrifier Microvirgula.</title>
        <authorList>
            <person name="Anderson E."/>
            <person name="Jang J."/>
            <person name="Ishii S."/>
        </authorList>
    </citation>
    <scope>NUCLEOTIDE SEQUENCE [LARGE SCALE GENOMIC DNA]</scope>
    <source>
        <strain evidence="8 9">BE2.4</strain>
    </source>
</reference>
<dbReference type="InterPro" id="IPR002078">
    <property type="entry name" value="Sigma_54_int"/>
</dbReference>
<evidence type="ECO:0000256" key="4">
    <source>
        <dbReference type="ARBA" id="ARBA00023125"/>
    </source>
</evidence>
<dbReference type="Gene3D" id="1.10.10.60">
    <property type="entry name" value="Homeodomain-like"/>
    <property type="match status" value="1"/>
</dbReference>
<dbReference type="PROSITE" id="PS00676">
    <property type="entry name" value="SIGMA54_INTERACT_2"/>
    <property type="match status" value="1"/>
</dbReference>
<dbReference type="InterPro" id="IPR003593">
    <property type="entry name" value="AAA+_ATPase"/>
</dbReference>
<dbReference type="PRINTS" id="PR01590">
    <property type="entry name" value="HTHFIS"/>
</dbReference>
<dbReference type="Gene3D" id="3.40.50.300">
    <property type="entry name" value="P-loop containing nucleotide triphosphate hydrolases"/>
    <property type="match status" value="1"/>
</dbReference>
<dbReference type="GO" id="GO:0005524">
    <property type="term" value="F:ATP binding"/>
    <property type="evidence" value="ECO:0007669"/>
    <property type="project" value="UniProtKB-KW"/>
</dbReference>
<dbReference type="InterPro" id="IPR027417">
    <property type="entry name" value="P-loop_NTPase"/>
</dbReference>
<evidence type="ECO:0000313" key="9">
    <source>
        <dbReference type="Proteomes" id="UP000244173"/>
    </source>
</evidence>
<dbReference type="GO" id="GO:0006355">
    <property type="term" value="P:regulation of DNA-templated transcription"/>
    <property type="evidence" value="ECO:0007669"/>
    <property type="project" value="InterPro"/>
</dbReference>
<evidence type="ECO:0000259" key="7">
    <source>
        <dbReference type="PROSITE" id="PS50045"/>
    </source>
</evidence>
<dbReference type="PROSITE" id="PS00675">
    <property type="entry name" value="SIGMA54_INTERACT_1"/>
    <property type="match status" value="1"/>
</dbReference>